<organism evidence="2 3">
    <name type="scientific">Eimeria maxima</name>
    <name type="common">Coccidian parasite</name>
    <dbReference type="NCBI Taxonomy" id="5804"/>
    <lineage>
        <taxon>Eukaryota</taxon>
        <taxon>Sar</taxon>
        <taxon>Alveolata</taxon>
        <taxon>Apicomplexa</taxon>
        <taxon>Conoidasida</taxon>
        <taxon>Coccidia</taxon>
        <taxon>Eucoccidiorida</taxon>
        <taxon>Eimeriorina</taxon>
        <taxon>Eimeriidae</taxon>
        <taxon>Eimeria</taxon>
    </lineage>
</organism>
<reference evidence="2" key="2">
    <citation type="submission" date="2013-10" db="EMBL/GenBank/DDBJ databases">
        <authorList>
            <person name="Aslett M."/>
        </authorList>
    </citation>
    <scope>NUCLEOTIDE SEQUENCE [LARGE SCALE GENOMIC DNA]</scope>
    <source>
        <strain evidence="2">Weybridge</strain>
    </source>
</reference>
<feature type="compositionally biased region" description="Gly residues" evidence="1">
    <location>
        <begin position="159"/>
        <end position="178"/>
    </location>
</feature>
<gene>
    <name evidence="2" type="ORF">EMWEY_00039850</name>
</gene>
<feature type="region of interest" description="Disordered" evidence="1">
    <location>
        <begin position="446"/>
        <end position="573"/>
    </location>
</feature>
<feature type="region of interest" description="Disordered" evidence="1">
    <location>
        <begin position="729"/>
        <end position="758"/>
    </location>
</feature>
<feature type="compositionally biased region" description="Basic and acidic residues" evidence="1">
    <location>
        <begin position="564"/>
        <end position="573"/>
    </location>
</feature>
<dbReference type="AlphaFoldDB" id="U6M3D0"/>
<protein>
    <submittedName>
        <fullName evidence="2">Uncharacterized protein</fullName>
    </submittedName>
</protein>
<feature type="compositionally biased region" description="Polar residues" evidence="1">
    <location>
        <begin position="454"/>
        <end position="465"/>
    </location>
</feature>
<feature type="region of interest" description="Disordered" evidence="1">
    <location>
        <begin position="617"/>
        <end position="705"/>
    </location>
</feature>
<feature type="compositionally biased region" description="Gly residues" evidence="1">
    <location>
        <begin position="546"/>
        <end position="560"/>
    </location>
</feature>
<feature type="compositionally biased region" description="Low complexity" evidence="1">
    <location>
        <begin position="536"/>
        <end position="545"/>
    </location>
</feature>
<feature type="region of interest" description="Disordered" evidence="1">
    <location>
        <begin position="102"/>
        <end position="140"/>
    </location>
</feature>
<keyword evidence="3" id="KW-1185">Reference proteome</keyword>
<feature type="compositionally biased region" description="Basic and acidic residues" evidence="1">
    <location>
        <begin position="660"/>
        <end position="669"/>
    </location>
</feature>
<feature type="compositionally biased region" description="Low complexity" evidence="1">
    <location>
        <begin position="682"/>
        <end position="700"/>
    </location>
</feature>
<dbReference type="VEuPathDB" id="ToxoDB:EMWEY_00039850"/>
<evidence type="ECO:0000313" key="2">
    <source>
        <dbReference type="EMBL" id="CDJ57553.1"/>
    </source>
</evidence>
<dbReference type="EMBL" id="HG719320">
    <property type="protein sequence ID" value="CDJ57553.1"/>
    <property type="molecule type" value="Genomic_DNA"/>
</dbReference>
<sequence>MGPTWWKCQNLGALPGGPPKPEGPPPGAPWGSMFGDSFAGFRDLFARTDSYFSQVGLLPLLLPLPLQGECGALKRGLLRSFILSSSHIHSSLLAALTRSSSTFHNTPTGTPRGAPSPSTDSPPGARSPGWTSGGVQGGATEVPLRLPLRSPYATPHVGLSGGPLVGETTGGPSGGPHGGPARSSVLCGDDAVAAALLPACMLREKLKILARELGVKLEKKKRGEEGEEKEEKEEEKPLLSDEELGMPALRRVLECIESSNTEGVLLLLCERRSSSFPLGPFCSSLDTILNASSSQLRERQLVQQQELQQQPRIEDLGLGVVAGGIALMSLKGQREILSLFCIEQLPDDARHQLLRVLAVRLLALGLLWPSVFCSSGRGEEDFIRISDAFLLHFPRPACEFFCLSSGLQLSRHVEEAIHPNSSPHTDQCTGCICIKRLQRKINSYKKLQHHKPQATPTPASLGGTSPQQEGAGPQQQEGRRGSQQPEGGGTQHQPEGGPQPDGRASNNTGAAQEHGGAQMPIPSNASREGSQGGAQAGSPSGPQRPEGGGRPGSPQGGPQGEGTQRGREGGKGVMEEEWVEFWAISKRRFFNIWRQRADQLVPETPAASLMEALDGPLRFPSSVTANTPAPTPSPIRKRGGGPRSKRARGGGTPSSNAAATEDRNKEAAKGRRARLTKNSAQTSDSTQAPAAPTATACASDSDTRCVDVSRPHNGPLFCASAGPPPAFVGVPAPSRTSTPPPAAASAAATPLLSVKEEA</sequence>
<accession>U6M3D0</accession>
<proteinExistence type="predicted"/>
<reference evidence="2" key="1">
    <citation type="submission" date="2013-10" db="EMBL/GenBank/DDBJ databases">
        <title>Genomic analysis of the causative agents of coccidiosis in chickens.</title>
        <authorList>
            <person name="Reid A.J."/>
            <person name="Blake D."/>
            <person name="Billington K."/>
            <person name="Browne H."/>
            <person name="Dunn M."/>
            <person name="Hung S."/>
            <person name="Kawahara F."/>
            <person name="Miranda-Saavedra D."/>
            <person name="Mourier T."/>
            <person name="Nagra H."/>
            <person name="Otto T.D."/>
            <person name="Rawlings N."/>
            <person name="Sanchez A."/>
            <person name="Sanders M."/>
            <person name="Subramaniam C."/>
            <person name="Tay Y."/>
            <person name="Dear P."/>
            <person name="Doerig C."/>
            <person name="Gruber A."/>
            <person name="Parkinson J."/>
            <person name="Shirley M."/>
            <person name="Wan K.L."/>
            <person name="Berriman M."/>
            <person name="Tomley F."/>
            <person name="Pain A."/>
        </authorList>
    </citation>
    <scope>NUCLEOTIDE SEQUENCE [LARGE SCALE GENOMIC DNA]</scope>
    <source>
        <strain evidence="2">Weybridge</strain>
    </source>
</reference>
<evidence type="ECO:0000256" key="1">
    <source>
        <dbReference type="SAM" id="MobiDB-lite"/>
    </source>
</evidence>
<feature type="region of interest" description="Disordered" evidence="1">
    <location>
        <begin position="153"/>
        <end position="182"/>
    </location>
</feature>
<dbReference type="Proteomes" id="UP000030763">
    <property type="component" value="Unassembled WGS sequence"/>
</dbReference>
<feature type="compositionally biased region" description="Basic residues" evidence="1">
    <location>
        <begin position="635"/>
        <end position="648"/>
    </location>
</feature>
<feature type="compositionally biased region" description="Low complexity" evidence="1">
    <location>
        <begin position="729"/>
        <end position="750"/>
    </location>
</feature>
<name>U6M3D0_EIMMA</name>
<feature type="compositionally biased region" description="Low complexity" evidence="1">
    <location>
        <begin position="466"/>
        <end position="476"/>
    </location>
</feature>
<dbReference type="RefSeq" id="XP_013334201.1">
    <property type="nucleotide sequence ID" value="XM_013478747.1"/>
</dbReference>
<feature type="region of interest" description="Disordered" evidence="1">
    <location>
        <begin position="220"/>
        <end position="239"/>
    </location>
</feature>
<evidence type="ECO:0000313" key="3">
    <source>
        <dbReference type="Proteomes" id="UP000030763"/>
    </source>
</evidence>
<dbReference type="GeneID" id="25337971"/>